<organism evidence="6 7">
    <name type="scientific">Pholiota conissans</name>
    <dbReference type="NCBI Taxonomy" id="109636"/>
    <lineage>
        <taxon>Eukaryota</taxon>
        <taxon>Fungi</taxon>
        <taxon>Dikarya</taxon>
        <taxon>Basidiomycota</taxon>
        <taxon>Agaricomycotina</taxon>
        <taxon>Agaricomycetes</taxon>
        <taxon>Agaricomycetidae</taxon>
        <taxon>Agaricales</taxon>
        <taxon>Agaricineae</taxon>
        <taxon>Strophariaceae</taxon>
        <taxon>Pholiota</taxon>
    </lineage>
</organism>
<keyword evidence="4" id="KW-0812">Transmembrane</keyword>
<evidence type="ECO:0000259" key="5">
    <source>
        <dbReference type="Pfam" id="PF01494"/>
    </source>
</evidence>
<evidence type="ECO:0000313" key="6">
    <source>
        <dbReference type="EMBL" id="KAF9471974.1"/>
    </source>
</evidence>
<dbReference type="GO" id="GO:0016491">
    <property type="term" value="F:oxidoreductase activity"/>
    <property type="evidence" value="ECO:0007669"/>
    <property type="project" value="UniProtKB-KW"/>
</dbReference>
<reference evidence="6" key="1">
    <citation type="submission" date="2020-11" db="EMBL/GenBank/DDBJ databases">
        <authorList>
            <consortium name="DOE Joint Genome Institute"/>
            <person name="Ahrendt S."/>
            <person name="Riley R."/>
            <person name="Andreopoulos W."/>
            <person name="Labutti K."/>
            <person name="Pangilinan J."/>
            <person name="Ruiz-Duenas F.J."/>
            <person name="Barrasa J.M."/>
            <person name="Sanchez-Garcia M."/>
            <person name="Camarero S."/>
            <person name="Miyauchi S."/>
            <person name="Serrano A."/>
            <person name="Linde D."/>
            <person name="Babiker R."/>
            <person name="Drula E."/>
            <person name="Ayuso-Fernandez I."/>
            <person name="Pacheco R."/>
            <person name="Padilla G."/>
            <person name="Ferreira P."/>
            <person name="Barriuso J."/>
            <person name="Kellner H."/>
            <person name="Castanera R."/>
            <person name="Alfaro M."/>
            <person name="Ramirez L."/>
            <person name="Pisabarro A.G."/>
            <person name="Kuo A."/>
            <person name="Tritt A."/>
            <person name="Lipzen A."/>
            <person name="He G."/>
            <person name="Yan M."/>
            <person name="Ng V."/>
            <person name="Cullen D."/>
            <person name="Martin F."/>
            <person name="Rosso M.-N."/>
            <person name="Henrissat B."/>
            <person name="Hibbett D."/>
            <person name="Martinez A.T."/>
            <person name="Grigoriev I.V."/>
        </authorList>
    </citation>
    <scope>NUCLEOTIDE SEQUENCE</scope>
    <source>
        <strain evidence="6">CIRM-BRFM 674</strain>
    </source>
</reference>
<feature type="transmembrane region" description="Helical" evidence="4">
    <location>
        <begin position="7"/>
        <end position="28"/>
    </location>
</feature>
<dbReference type="PANTHER" id="PTHR46720:SF3">
    <property type="entry name" value="FAD-BINDING DOMAIN-CONTAINING PROTEIN-RELATED"/>
    <property type="match status" value="1"/>
</dbReference>
<dbReference type="InterPro" id="IPR036188">
    <property type="entry name" value="FAD/NAD-bd_sf"/>
</dbReference>
<keyword evidence="4" id="KW-0472">Membrane</keyword>
<dbReference type="GO" id="GO:0071949">
    <property type="term" value="F:FAD binding"/>
    <property type="evidence" value="ECO:0007669"/>
    <property type="project" value="InterPro"/>
</dbReference>
<proteinExistence type="predicted"/>
<evidence type="ECO:0000256" key="2">
    <source>
        <dbReference type="ARBA" id="ARBA00022827"/>
    </source>
</evidence>
<dbReference type="AlphaFoldDB" id="A0A9P5YNS9"/>
<keyword evidence="7" id="KW-1185">Reference proteome</keyword>
<dbReference type="Proteomes" id="UP000807469">
    <property type="component" value="Unassembled WGS sequence"/>
</dbReference>
<evidence type="ECO:0000256" key="4">
    <source>
        <dbReference type="SAM" id="Phobius"/>
    </source>
</evidence>
<dbReference type="InterPro" id="IPR002938">
    <property type="entry name" value="FAD-bd"/>
</dbReference>
<dbReference type="PRINTS" id="PR00420">
    <property type="entry name" value="RNGMNOXGNASE"/>
</dbReference>
<dbReference type="InterPro" id="IPR051104">
    <property type="entry name" value="FAD_monoxygenase"/>
</dbReference>
<evidence type="ECO:0000256" key="3">
    <source>
        <dbReference type="ARBA" id="ARBA00023002"/>
    </source>
</evidence>
<evidence type="ECO:0000313" key="7">
    <source>
        <dbReference type="Proteomes" id="UP000807469"/>
    </source>
</evidence>
<sequence length="442" mass="49211">MAEAKPLRIAIIGAGIGGLTLSTALGILGRNSTGNLKVDVYEAADVISEIGAGINFWPRTWNIMNELGLNEQLVKFLQDEDIPDDRTEHLVFKVRKSDQLKGRDIRDITITGGSVRLHRVHLQQTLLNGMTGQLHLSHRLVSYEEINDEVRLDFANGTTLTCDLLVGMDGLKSQVRRVFLESRELLKPEDRDPIIWSGAYAYRGLVDVDTLAGMFPGHHCLSMPMLYAGKNKHLIVYRVAQAKLVNVVAVVTDPAKENTFYDGPAHVVCEQEEMLRAYEKWEPEVQALLQCIKKPMKFALRSLKPLTSYVSGRVILAGDAAHAMLPHQGAGAGQAIEDAYILANLLSQKPLITSQLPKIAEIYDRIRCPEGNRVLEASRISGLVSQLVAPGFEEVGEGDEGVSDEMLQDLIEELSRQWSWTWKESAEDDRRRAMAFLESEIC</sequence>
<dbReference type="PANTHER" id="PTHR46720">
    <property type="entry name" value="HYDROXYLASE, PUTATIVE (AFU_ORTHOLOGUE AFUA_3G01460)-RELATED"/>
    <property type="match status" value="1"/>
</dbReference>
<dbReference type="EMBL" id="MU155595">
    <property type="protein sequence ID" value="KAF9471974.1"/>
    <property type="molecule type" value="Genomic_DNA"/>
</dbReference>
<feature type="domain" description="FAD-binding" evidence="5">
    <location>
        <begin position="307"/>
        <end position="348"/>
    </location>
</feature>
<dbReference type="Gene3D" id="3.50.50.60">
    <property type="entry name" value="FAD/NAD(P)-binding domain"/>
    <property type="match status" value="1"/>
</dbReference>
<name>A0A9P5YNS9_9AGAR</name>
<dbReference type="OrthoDB" id="417877at2759"/>
<dbReference type="Pfam" id="PF01494">
    <property type="entry name" value="FAD_binding_3"/>
    <property type="match status" value="2"/>
</dbReference>
<dbReference type="GO" id="GO:0044550">
    <property type="term" value="P:secondary metabolite biosynthetic process"/>
    <property type="evidence" value="ECO:0007669"/>
    <property type="project" value="TreeGrafter"/>
</dbReference>
<accession>A0A9P5YNS9</accession>
<keyword evidence="2" id="KW-0274">FAD</keyword>
<keyword evidence="4" id="KW-1133">Transmembrane helix</keyword>
<keyword evidence="3" id="KW-0560">Oxidoreductase</keyword>
<evidence type="ECO:0000256" key="1">
    <source>
        <dbReference type="ARBA" id="ARBA00022630"/>
    </source>
</evidence>
<keyword evidence="1" id="KW-0285">Flavoprotein</keyword>
<protein>
    <submittedName>
        <fullName evidence="6">Salicylate hydroxylase</fullName>
    </submittedName>
</protein>
<gene>
    <name evidence="6" type="ORF">BDN70DRAFT_887511</name>
</gene>
<comment type="caution">
    <text evidence="6">The sequence shown here is derived from an EMBL/GenBank/DDBJ whole genome shotgun (WGS) entry which is preliminary data.</text>
</comment>
<dbReference type="SUPFAM" id="SSF54373">
    <property type="entry name" value="FAD-linked reductases, C-terminal domain"/>
    <property type="match status" value="1"/>
</dbReference>
<feature type="domain" description="FAD-binding" evidence="5">
    <location>
        <begin position="9"/>
        <end position="177"/>
    </location>
</feature>
<dbReference type="SUPFAM" id="SSF51905">
    <property type="entry name" value="FAD/NAD(P)-binding domain"/>
    <property type="match status" value="1"/>
</dbReference>